<dbReference type="InterPro" id="IPR006710">
    <property type="entry name" value="Glyco_hydro_43"/>
</dbReference>
<keyword evidence="2" id="KW-0732">Signal</keyword>
<dbReference type="SUPFAM" id="SSF75005">
    <property type="entry name" value="Arabinanase/levansucrase/invertase"/>
    <property type="match status" value="1"/>
</dbReference>
<dbReference type="GeneID" id="28726844"/>
<evidence type="ECO:0000256" key="1">
    <source>
        <dbReference type="ARBA" id="ARBA00009865"/>
    </source>
</evidence>
<keyword evidence="7" id="KW-1185">Reference proteome</keyword>
<dbReference type="AlphaFoldDB" id="A0A0M8MI03"/>
<name>A0A0M8MI03_9BASI</name>
<organism evidence="6 7">
    <name type="scientific">Malassezia pachydermatis</name>
    <dbReference type="NCBI Taxonomy" id="77020"/>
    <lineage>
        <taxon>Eukaryota</taxon>
        <taxon>Fungi</taxon>
        <taxon>Dikarya</taxon>
        <taxon>Basidiomycota</taxon>
        <taxon>Ustilaginomycotina</taxon>
        <taxon>Malasseziomycetes</taxon>
        <taxon>Malasseziales</taxon>
        <taxon>Malasseziaceae</taxon>
        <taxon>Malassezia</taxon>
    </lineage>
</organism>
<dbReference type="PANTHER" id="PTHR43817:SF1">
    <property type="entry name" value="HYDROLASE, FAMILY 43, PUTATIVE (AFU_ORTHOLOGUE AFUA_3G01660)-RELATED"/>
    <property type="match status" value="1"/>
</dbReference>
<evidence type="ECO:0000313" key="6">
    <source>
        <dbReference type="EMBL" id="KOS12856.1"/>
    </source>
</evidence>
<gene>
    <name evidence="6" type="ORF">Malapachy_0450</name>
</gene>
<protein>
    <submittedName>
        <fullName evidence="6">Glycoside hydrolase family 43 protein</fullName>
    </submittedName>
</protein>
<evidence type="ECO:0000256" key="4">
    <source>
        <dbReference type="ARBA" id="ARBA00023295"/>
    </source>
</evidence>
<reference evidence="6 7" key="1">
    <citation type="submission" date="2015-07" db="EMBL/GenBank/DDBJ databases">
        <title>Draft Genome Sequence of Malassezia furfur CBS1878 and Malassezia pachydermatis CBS1879.</title>
        <authorList>
            <person name="Triana S."/>
            <person name="Ohm R."/>
            <person name="Gonzalez A."/>
            <person name="DeCock H."/>
            <person name="Restrepo S."/>
            <person name="Celis A."/>
        </authorList>
    </citation>
    <scope>NUCLEOTIDE SEQUENCE [LARGE SCALE GENOMIC DNA]</scope>
    <source>
        <strain evidence="6 7">CBS 1879</strain>
    </source>
</reference>
<dbReference type="EMBL" id="LGAV01000008">
    <property type="protein sequence ID" value="KOS12856.1"/>
    <property type="molecule type" value="Genomic_DNA"/>
</dbReference>
<evidence type="ECO:0000313" key="7">
    <source>
        <dbReference type="Proteomes" id="UP000037751"/>
    </source>
</evidence>
<proteinExistence type="inferred from homology"/>
<dbReference type="STRING" id="77020.A0A0M8MI03"/>
<dbReference type="PANTHER" id="PTHR43817">
    <property type="entry name" value="GLYCOSYL HYDROLASE"/>
    <property type="match status" value="1"/>
</dbReference>
<comment type="similarity">
    <text evidence="1 5">Belongs to the glycosyl hydrolase 43 family.</text>
</comment>
<dbReference type="RefSeq" id="XP_017990488.1">
    <property type="nucleotide sequence ID" value="XM_018134969.1"/>
</dbReference>
<evidence type="ECO:0000256" key="5">
    <source>
        <dbReference type="RuleBase" id="RU361187"/>
    </source>
</evidence>
<dbReference type="GO" id="GO:0004553">
    <property type="term" value="F:hydrolase activity, hydrolyzing O-glycosyl compounds"/>
    <property type="evidence" value="ECO:0007669"/>
    <property type="project" value="InterPro"/>
</dbReference>
<dbReference type="InterPro" id="IPR023296">
    <property type="entry name" value="Glyco_hydro_beta-prop_sf"/>
</dbReference>
<keyword evidence="3 5" id="KW-0378">Hydrolase</keyword>
<keyword evidence="4 5" id="KW-0326">Glycosidase</keyword>
<dbReference type="Pfam" id="PF04616">
    <property type="entry name" value="Glyco_hydro_43"/>
    <property type="match status" value="1"/>
</dbReference>
<evidence type="ECO:0000256" key="2">
    <source>
        <dbReference type="ARBA" id="ARBA00022729"/>
    </source>
</evidence>
<dbReference type="Gene3D" id="2.115.10.20">
    <property type="entry name" value="Glycosyl hydrolase domain, family 43"/>
    <property type="match status" value="1"/>
</dbReference>
<dbReference type="CDD" id="cd18820">
    <property type="entry name" value="GH43_LbAraf43-like"/>
    <property type="match status" value="1"/>
</dbReference>
<comment type="caution">
    <text evidence="6">The sequence shown here is derived from an EMBL/GenBank/DDBJ whole genome shotgun (WGS) entry which is preliminary data.</text>
</comment>
<dbReference type="Proteomes" id="UP000037751">
    <property type="component" value="Unassembled WGS sequence"/>
</dbReference>
<dbReference type="OrthoDB" id="272289at2759"/>
<dbReference type="GO" id="GO:0005975">
    <property type="term" value="P:carbohydrate metabolic process"/>
    <property type="evidence" value="ECO:0007669"/>
    <property type="project" value="InterPro"/>
</dbReference>
<accession>A0A0M8MI03</accession>
<evidence type="ECO:0000256" key="3">
    <source>
        <dbReference type="ARBA" id="ARBA00022801"/>
    </source>
</evidence>
<sequence>MSCRPIASVDMPDPWVFPWNGVYYLMFTLGDRLEIWASNNMEDFDNAKKSLIWRPEGSGWAPGIWAPELHNINGVWYVYFSGEKPGEGPASHRTLILRSQSQDPMDPNGWQFVGPLQGVPDHWAIDATVFVHKQQLYCCYSGWPLGDNSDTEQDLFLVQLASPEQAIPDTLVTISKPTEKWERPDGGKRGINEGPTFVQFSDVTGIVYSAHGSWTCDYKLGLLQLVGDNPLDPQSWKKRSSPLLMSDRSKGGPYGPGHASFVPTQDGRVLCVFHCTSNVDDGWDNRKARVMCLNATDFHPSADCCCCATGESKGDRPGGFLGKAINKLKDL</sequence>
<dbReference type="VEuPathDB" id="FungiDB:Malapachy_0450"/>